<dbReference type="AlphaFoldDB" id="A0A840YZ44"/>
<accession>A0A840YZ44</accession>
<dbReference type="PANTHER" id="PTHR34219">
    <property type="entry name" value="IRON-REGULATED INNER MEMBRANE PROTEIN-RELATED"/>
    <property type="match status" value="1"/>
</dbReference>
<sequence>MTRIQMRNAWFQAHKWIGLILAILIIPISLTGSALVWDHQVDALLHPARYHASGPAALSPATYVAHAEARLGPNMRVSRLMLSDDAPVQVQAVEAKQSRGRPARTTVYLSPASGAVVDVAKSGSGLLFVFHRLHGSLMVPGIGRQVVGWIGVAMLISCISGIWLWWPTAGSWIRGLRWRRHRNTDTNLHHLLGFWIALPLAVLSFTGAWISFPQFFGQFEAKQPQQQRAGPGRRELMRAKPLAAPVLTLDQALSRAASVAPGAVRSVNWPTDLQARWTVTTSGGQARVDDATGMARRDRARRGEGGSMNLSRWMRVIHDGHDMPLLWQCIVFLGGIIPAILAVTGIIMWWRARDWRTAQKRRRKRQTA</sequence>
<dbReference type="PANTHER" id="PTHR34219:SF3">
    <property type="entry name" value="BLL7967 PROTEIN"/>
    <property type="match status" value="1"/>
</dbReference>
<feature type="transmembrane region" description="Helical" evidence="1">
    <location>
        <begin position="146"/>
        <end position="166"/>
    </location>
</feature>
<protein>
    <submittedName>
        <fullName evidence="2">Putative iron-regulated membrane protein</fullName>
    </submittedName>
</protein>
<keyword evidence="1" id="KW-0812">Transmembrane</keyword>
<keyword evidence="1" id="KW-1133">Transmembrane helix</keyword>
<keyword evidence="3" id="KW-1185">Reference proteome</keyword>
<dbReference type="Pfam" id="PF03929">
    <property type="entry name" value="PepSY_TM"/>
    <property type="match status" value="1"/>
</dbReference>
<reference evidence="2 3" key="1">
    <citation type="submission" date="2020-08" db="EMBL/GenBank/DDBJ databases">
        <title>Genomic Encyclopedia of Type Strains, Phase IV (KMG-IV): sequencing the most valuable type-strain genomes for metagenomic binning, comparative biology and taxonomic classification.</title>
        <authorList>
            <person name="Goeker M."/>
        </authorList>
    </citation>
    <scope>NUCLEOTIDE SEQUENCE [LARGE SCALE GENOMIC DNA]</scope>
    <source>
        <strain evidence="2 3">DSM 27203</strain>
    </source>
</reference>
<keyword evidence="1" id="KW-0472">Membrane</keyword>
<evidence type="ECO:0000313" key="2">
    <source>
        <dbReference type="EMBL" id="MBB5719071.1"/>
    </source>
</evidence>
<organism evidence="2 3">
    <name type="scientific">Stakelama sediminis</name>
    <dbReference type="NCBI Taxonomy" id="463200"/>
    <lineage>
        <taxon>Bacteria</taxon>
        <taxon>Pseudomonadati</taxon>
        <taxon>Pseudomonadota</taxon>
        <taxon>Alphaproteobacteria</taxon>
        <taxon>Sphingomonadales</taxon>
        <taxon>Sphingomonadaceae</taxon>
        <taxon>Stakelama</taxon>
    </lineage>
</organism>
<feature type="transmembrane region" description="Helical" evidence="1">
    <location>
        <begin position="187"/>
        <end position="210"/>
    </location>
</feature>
<feature type="transmembrane region" description="Helical" evidence="1">
    <location>
        <begin position="325"/>
        <end position="352"/>
    </location>
</feature>
<comment type="caution">
    <text evidence="2">The sequence shown here is derived from an EMBL/GenBank/DDBJ whole genome shotgun (WGS) entry which is preliminary data.</text>
</comment>
<dbReference type="EMBL" id="JACIJI010000003">
    <property type="protein sequence ID" value="MBB5719071.1"/>
    <property type="molecule type" value="Genomic_DNA"/>
</dbReference>
<feature type="transmembrane region" description="Helical" evidence="1">
    <location>
        <begin position="16"/>
        <end position="37"/>
    </location>
</feature>
<evidence type="ECO:0000313" key="3">
    <source>
        <dbReference type="Proteomes" id="UP000554342"/>
    </source>
</evidence>
<dbReference type="InterPro" id="IPR005625">
    <property type="entry name" value="PepSY-ass_TM"/>
</dbReference>
<evidence type="ECO:0000256" key="1">
    <source>
        <dbReference type="SAM" id="Phobius"/>
    </source>
</evidence>
<proteinExistence type="predicted"/>
<dbReference type="Proteomes" id="UP000554342">
    <property type="component" value="Unassembled WGS sequence"/>
</dbReference>
<name>A0A840YZ44_9SPHN</name>
<gene>
    <name evidence="2" type="ORF">FHR23_002009</name>
</gene>
<dbReference type="RefSeq" id="WP_184003462.1">
    <property type="nucleotide sequence ID" value="NZ_BAABIF010000002.1"/>
</dbReference>